<dbReference type="InterPro" id="IPR035917">
    <property type="entry name" value="YjbQ-like_sf"/>
</dbReference>
<dbReference type="InterPro" id="IPR001602">
    <property type="entry name" value="UPF0047_YjbQ-like"/>
</dbReference>
<dbReference type="NCBIfam" id="TIGR00149">
    <property type="entry name" value="TIGR00149_YjbQ"/>
    <property type="match status" value="1"/>
</dbReference>
<dbReference type="Pfam" id="PF01894">
    <property type="entry name" value="YjbQ"/>
    <property type="match status" value="1"/>
</dbReference>
<dbReference type="PANTHER" id="PTHR30615">
    <property type="entry name" value="UNCHARACTERIZED PROTEIN YJBQ-RELATED"/>
    <property type="match status" value="1"/>
</dbReference>
<dbReference type="PANTHER" id="PTHR30615:SF8">
    <property type="entry name" value="UPF0047 PROTEIN C4A8.02C"/>
    <property type="match status" value="1"/>
</dbReference>
<dbReference type="EMBL" id="CP041238">
    <property type="protein sequence ID" value="QLL62637.1"/>
    <property type="molecule type" value="Genomic_DNA"/>
</dbReference>
<dbReference type="Gene3D" id="2.60.120.460">
    <property type="entry name" value="YjbQ-like"/>
    <property type="match status" value="1"/>
</dbReference>
<dbReference type="Proteomes" id="UP000510721">
    <property type="component" value="Chromosome"/>
</dbReference>
<keyword evidence="3" id="KW-1185">Reference proteome</keyword>
<dbReference type="PIRSF" id="PIRSF004681">
    <property type="entry name" value="UCP004681"/>
    <property type="match status" value="1"/>
</dbReference>
<name>A0A859QLN2_9HYPH</name>
<evidence type="ECO:0000313" key="2">
    <source>
        <dbReference type="EMBL" id="QLL62637.1"/>
    </source>
</evidence>
<sequence>MPQTVITIATRGQGLYEFTDAAADFVRQSGVAEGLLTVFVCHTSASLLIQENADPDVKRDLNEFFGRLVPPSSDSSMRWIAHTQEGPDDMPAHIKAALNQVSIGIPVSGGRLMLGTWQGIYLFEHRDRPHRREIVLHLGA</sequence>
<comment type="similarity">
    <text evidence="1">Belongs to the UPF0047 family.</text>
</comment>
<dbReference type="PROSITE" id="PS01314">
    <property type="entry name" value="UPF0047"/>
    <property type="match status" value="1"/>
</dbReference>
<organism evidence="2 3">
    <name type="scientific">Sinorhizobium mexicanum</name>
    <dbReference type="NCBI Taxonomy" id="375549"/>
    <lineage>
        <taxon>Bacteria</taxon>
        <taxon>Pseudomonadati</taxon>
        <taxon>Pseudomonadota</taxon>
        <taxon>Alphaproteobacteria</taxon>
        <taxon>Hyphomicrobiales</taxon>
        <taxon>Rhizobiaceae</taxon>
        <taxon>Sinorhizobium/Ensifer group</taxon>
        <taxon>Sinorhizobium</taxon>
    </lineage>
</organism>
<dbReference type="AlphaFoldDB" id="A0A859QLN2"/>
<dbReference type="SUPFAM" id="SSF111038">
    <property type="entry name" value="YjbQ-like"/>
    <property type="match status" value="1"/>
</dbReference>
<evidence type="ECO:0000313" key="3">
    <source>
        <dbReference type="Proteomes" id="UP000510721"/>
    </source>
</evidence>
<protein>
    <submittedName>
        <fullName evidence="2">YjbQ family protein</fullName>
    </submittedName>
</protein>
<accession>A0A859QLN2</accession>
<proteinExistence type="inferred from homology"/>
<reference evidence="2 3" key="1">
    <citation type="submission" date="2019-06" db="EMBL/GenBank/DDBJ databases">
        <title>Complete genome sequence of Ensifer mexicanus ITTG R7 isolated from nodules of Acacia angustissima (Mill.) Kuntze.</title>
        <authorList>
            <person name="Rincon-Rosales R."/>
            <person name="Rogel M.A."/>
            <person name="Guerrero G."/>
            <person name="Rincon-Molina C.I."/>
            <person name="Lopez-Lopez A."/>
            <person name="Martinez-Romero E."/>
        </authorList>
    </citation>
    <scope>NUCLEOTIDE SEQUENCE [LARGE SCALE GENOMIC DNA]</scope>
    <source>
        <strain evidence="2 3">ITTG R7</strain>
    </source>
</reference>
<evidence type="ECO:0000256" key="1">
    <source>
        <dbReference type="ARBA" id="ARBA00005534"/>
    </source>
</evidence>
<dbReference type="KEGG" id="emx:FKV68_14920"/>
<dbReference type="RefSeq" id="WP_180938531.1">
    <property type="nucleotide sequence ID" value="NZ_CP041238.1"/>
</dbReference>
<gene>
    <name evidence="2" type="ORF">FKV68_14920</name>
</gene>